<protein>
    <submittedName>
        <fullName evidence="1">Uncharacterized protein</fullName>
    </submittedName>
</protein>
<dbReference type="Proteomes" id="UP001225316">
    <property type="component" value="Unassembled WGS sequence"/>
</dbReference>
<accession>A0ABU1B0D3</accession>
<feature type="non-terminal residue" evidence="1">
    <location>
        <position position="134"/>
    </location>
</feature>
<comment type="caution">
    <text evidence="1">The sequence shown here is derived from an EMBL/GenBank/DDBJ whole genome shotgun (WGS) entry which is preliminary data.</text>
</comment>
<feature type="non-terminal residue" evidence="1">
    <location>
        <position position="1"/>
    </location>
</feature>
<sequence>VLSFDGGSSSVTDLQPQRWHYYRIEVPETVGGKPVLGWELRLKDWVGGNPSLVVRRAQVPDSVNTSPNSAWPYTSNTWNAGYQMGISGDGWTGDGNTSQYALDTVDRVLSMSMGSPLEPGTYYVGIYNQSSSEA</sequence>
<proteinExistence type="predicted"/>
<name>A0ABU1B0D3_9BACT</name>
<reference evidence="1 2" key="1">
    <citation type="submission" date="2023-04" db="EMBL/GenBank/DDBJ databases">
        <title>A novel bacteria isolated from coastal sediment.</title>
        <authorList>
            <person name="Liu X.-J."/>
            <person name="Du Z.-J."/>
        </authorList>
    </citation>
    <scope>NUCLEOTIDE SEQUENCE [LARGE SCALE GENOMIC DNA]</scope>
    <source>
        <strain evidence="1 2">SDUM461003</strain>
    </source>
</reference>
<dbReference type="EMBL" id="JARXHW010000259">
    <property type="protein sequence ID" value="MDQ8209865.1"/>
    <property type="molecule type" value="Genomic_DNA"/>
</dbReference>
<gene>
    <name evidence="1" type="ORF">QEH52_20270</name>
</gene>
<keyword evidence="2" id="KW-1185">Reference proteome</keyword>
<evidence type="ECO:0000313" key="1">
    <source>
        <dbReference type="EMBL" id="MDQ8209865.1"/>
    </source>
</evidence>
<organism evidence="1 2">
    <name type="scientific">Thalassobacterium maritimum</name>
    <dbReference type="NCBI Taxonomy" id="3041265"/>
    <lineage>
        <taxon>Bacteria</taxon>
        <taxon>Pseudomonadati</taxon>
        <taxon>Verrucomicrobiota</taxon>
        <taxon>Opitutia</taxon>
        <taxon>Puniceicoccales</taxon>
        <taxon>Coraliomargaritaceae</taxon>
        <taxon>Thalassobacterium</taxon>
    </lineage>
</organism>
<dbReference type="RefSeq" id="WP_308952777.1">
    <property type="nucleotide sequence ID" value="NZ_JARXHW010000259.1"/>
</dbReference>
<evidence type="ECO:0000313" key="2">
    <source>
        <dbReference type="Proteomes" id="UP001225316"/>
    </source>
</evidence>